<comment type="caution">
    <text evidence="1">The sequence shown here is derived from an EMBL/GenBank/DDBJ whole genome shotgun (WGS) entry which is preliminary data.</text>
</comment>
<evidence type="ECO:0000313" key="2">
    <source>
        <dbReference type="Proteomes" id="UP000244090"/>
    </source>
</evidence>
<gene>
    <name evidence="1" type="ORF">C8N46_1143</name>
</gene>
<organism evidence="1 2">
    <name type="scientific">Kordia periserrulae</name>
    <dbReference type="NCBI Taxonomy" id="701523"/>
    <lineage>
        <taxon>Bacteria</taxon>
        <taxon>Pseudomonadati</taxon>
        <taxon>Bacteroidota</taxon>
        <taxon>Flavobacteriia</taxon>
        <taxon>Flavobacteriales</taxon>
        <taxon>Flavobacteriaceae</taxon>
        <taxon>Kordia</taxon>
    </lineage>
</organism>
<dbReference type="RefSeq" id="WP_146169905.1">
    <property type="nucleotide sequence ID" value="NZ_QBKT01000014.1"/>
</dbReference>
<dbReference type="EMBL" id="QBKT01000014">
    <property type="protein sequence ID" value="PTX58358.1"/>
    <property type="molecule type" value="Genomic_DNA"/>
</dbReference>
<reference evidence="1 2" key="1">
    <citation type="submission" date="2018-04" db="EMBL/GenBank/DDBJ databases">
        <title>Genomic Encyclopedia of Archaeal and Bacterial Type Strains, Phase II (KMG-II): from individual species to whole genera.</title>
        <authorList>
            <person name="Goeker M."/>
        </authorList>
    </citation>
    <scope>NUCLEOTIDE SEQUENCE [LARGE SCALE GENOMIC DNA]</scope>
    <source>
        <strain evidence="1 2">DSM 25731</strain>
    </source>
</reference>
<name>A0A2T6BQL1_9FLAO</name>
<protein>
    <submittedName>
        <fullName evidence="1">Uncharacterized protein</fullName>
    </submittedName>
</protein>
<sequence>MKKKELNLKLLLKKQNVASFEAQTVKGGNTADCPPPTLSCNCNPTNDCGTNTGRVDCYTLNVETCFSAPELSCTPEGCGNSLYNC</sequence>
<evidence type="ECO:0000313" key="1">
    <source>
        <dbReference type="EMBL" id="PTX58358.1"/>
    </source>
</evidence>
<dbReference type="AlphaFoldDB" id="A0A2T6BQL1"/>
<accession>A0A2T6BQL1</accession>
<proteinExistence type="predicted"/>
<keyword evidence="2" id="KW-1185">Reference proteome</keyword>
<dbReference type="Proteomes" id="UP000244090">
    <property type="component" value="Unassembled WGS sequence"/>
</dbReference>